<proteinExistence type="predicted"/>
<dbReference type="RefSeq" id="WP_351956773.1">
    <property type="nucleotide sequence ID" value="NZ_JBEOZM010000004.1"/>
</dbReference>
<dbReference type="InterPro" id="IPR045851">
    <property type="entry name" value="AMP-bd_C_sf"/>
</dbReference>
<dbReference type="Pfam" id="PF00668">
    <property type="entry name" value="Condensation"/>
    <property type="match status" value="2"/>
</dbReference>
<dbReference type="InterPro" id="IPR000873">
    <property type="entry name" value="AMP-dep_synth/lig_dom"/>
</dbReference>
<evidence type="ECO:0000313" key="5">
    <source>
        <dbReference type="EMBL" id="MER6268145.1"/>
    </source>
</evidence>
<feature type="domain" description="Carrier" evidence="4">
    <location>
        <begin position="961"/>
        <end position="1036"/>
    </location>
</feature>
<organism evidence="5 6">
    <name type="scientific">Streptomyces sp. 900105755</name>
    <dbReference type="NCBI Taxonomy" id="3154389"/>
    <lineage>
        <taxon>Bacteria</taxon>
        <taxon>Bacillati</taxon>
        <taxon>Actinomycetota</taxon>
        <taxon>Actinomycetes</taxon>
        <taxon>Kitasatosporales</taxon>
        <taxon>Streptomycetaceae</taxon>
        <taxon>Streptomyces</taxon>
    </lineage>
</organism>
<dbReference type="InterPro" id="IPR042099">
    <property type="entry name" value="ANL_N_sf"/>
</dbReference>
<dbReference type="InterPro" id="IPR006162">
    <property type="entry name" value="Ppantetheine_attach_site"/>
</dbReference>
<evidence type="ECO:0000256" key="1">
    <source>
        <dbReference type="ARBA" id="ARBA00001957"/>
    </source>
</evidence>
<dbReference type="SUPFAM" id="SSF56801">
    <property type="entry name" value="Acetyl-CoA synthetase-like"/>
    <property type="match status" value="2"/>
</dbReference>
<keyword evidence="6" id="KW-1185">Reference proteome</keyword>
<sequence>MPATIVTTTAVAASYAQEGLWLLEQFGAGPTANNLPMAWRITGRVDLDALGGALRMVAERNPVLLSRCAWDEDAGVLLMSEDFRPGDIPFYVTHGVEEQQALLEVREESLRAFPSDSPLIRAHVWAPAGEGDTLLLLVINHLVFDGGSEESFFAELDACYRHVTEGEVLPPVPETYRRFAREQRERFAGADQSARVSELAARLPVPQSVALSGSAGGGRAGQDPSEAARHYERLDAGELSRLKQFAHGHGASEVMVLLAALVATAARWGDQESCSVLLPNANRAEAWSRRLIGPCLNSLYVTASADPRQSFAELLGQVRDLALDAYGDHDVPAEVLRARWAERGGEAHTNVMLNIFPSQRAELSLPGCTARRLSWEETPVRARTDLCVYGWPQDGGLRLEFLHRTAALTPADAASFAASMTGLLRQAVATPDLPLAELTLDGADSVTRTLTEPLPATPRASVVEQVWEAAALKPKATAIRAPEGDLSYAELTAVAEAGAARLLDLGLRPGQIVGLEGGHSTRTVLAALAVLRVGGVLLFVQPDLPRARRDAILETARPAFLIGDTDGAAIRPDVLLAAGDGRCDVPLPGTDDPAYVFFTSGSTGTPKGVLGRHGGLAHFLAWERELLGTGPGDRVGWRTNTGFDVVLRDLFLPLVSGATLVVPEPGDLEDPAATLRWLERSGVTTLHITPSLADLLVAEHVEDPDGAPRPRALRAVLFAGEPLTGQAVRRWREHLGGQARVINLYGPTETTLAKCWYEIPAEPSDGVQPIGRPLPETQVVILGPTGRPAGIGETGEITIRTPHRSLGYLGASDRDATDRFTPNPFRADEADLLYRTGDHGRLRADGLLDILGRADDELKVHGVRVQPAEVTAVLRAHPDIEQAAVLKRDDGHGLIGYAVTRAGTRLDEAAVLRHVASLLPPAFVPARLVALDRLPLLPNGKVDKKSLPQPSADRAHSEIVAPRTAEEAAVVDIFEQVLGVRRISVHDEFLALGGHSLLAMQMAARLGKHFGVRVPAAVILDRATPAVIAARVMVRKPEALPPVSTTAQDAPYPAGLTQERMFFLEEMTGSEPGVYTIPWCFRLRGSLDQESLRRSLLRLVERHAPLRTGFEVTADRLRALPKTAQEVFDYRTVELSGAGELSAFVKEELTRPLDLRAGRVMRATLAELGPDDCALILMVHHIAADGWSLAVLQDELSALYAAFSDQPGAVEPPLPESDYAGFARWQRARTAALEADGGLARAAEHLRGAPERYGMLTDRPRGHRQTYRGDREVLALPAGLPERLRREAGRRSVTPFTLVAAAYAAAVAARGGDRELVLGTAVANRPESGQQELIGCFINTVPLRLRLPASGLLDDLITVTAAEVGRGLSEADVPFERLLSELDVPRTASHPPVFQAALVMQQAAPASLELPGVQVEEVPDARTTAKAELSLITRLDGGRSELTLEYNADLFEQATVRRLLAHVCHLLESTTDPAARYDALPPSELAAELDAAVGPTPPAGPDAAQELLTGIRRSAALAPDAPAVSYAGRTLSYAELLGLADAHAHRLRASGVSLGDVVAVHMERSAELVVALLAAMAAGAAYLPLDTAAPAERLRLMMDTAGVRTLLTGPGGVPDQLSREHTLVVSLEAEPKPPLELPLHGELPAYCLFTSGSTGTPKGVLVPHRAIANRLRWMQNIYRLDASDTVLQKTPYTFDVSVWEFFWPLLAGARIVMARPGGHRDPGYLIEEIRRERVTTLHFVPPMLAALLEQPGAGTIAETVRLVVCSGEALEGSLRDRFYEVTATAGVTPPRLENLYGPTEAAVDVSWHSCTPAEAGAAVPIGRPIDNIQLYVLDRDTMRVTPRGGVGELHIGGVGLATGYVGQPDLTADRFVPDPFAGPEHPGSRLYRTGDLVRRLPNGELEYLGRTDFQVKIRGVRIELGEIEERLAAQPEVTDAVVVVHEHPGGGKELIGYATLRPGARADGTVLAERLRGILPDYMCPSLIVVMDEFPLGATGKVDRRALPDPQPWRSDTVAYEVPDTDQERILAAIWAEVLKPDGPVGALDHFFAIGGDSLSAVRVVGSAADQGWSLGLDDVFTARTLRELAAVMTAVDPRQEQATPLGEFTLLSTADLARLGF</sequence>
<dbReference type="PROSITE" id="PS00455">
    <property type="entry name" value="AMP_BINDING"/>
    <property type="match status" value="1"/>
</dbReference>
<comment type="caution">
    <text evidence="5">The sequence shown here is derived from an EMBL/GenBank/DDBJ whole genome shotgun (WGS) entry which is preliminary data.</text>
</comment>
<dbReference type="Gene3D" id="3.40.50.12780">
    <property type="entry name" value="N-terminal domain of ligase-like"/>
    <property type="match status" value="1"/>
</dbReference>
<accession>A0ABV1TE17</accession>
<dbReference type="Gene3D" id="3.30.559.30">
    <property type="entry name" value="Nonribosomal peptide synthetase, condensation domain"/>
    <property type="match status" value="2"/>
</dbReference>
<comment type="cofactor">
    <cofactor evidence="1">
        <name>pantetheine 4'-phosphate</name>
        <dbReference type="ChEBI" id="CHEBI:47942"/>
    </cofactor>
</comment>
<gene>
    <name evidence="5" type="ORF">ABT211_12695</name>
</gene>
<dbReference type="Gene3D" id="3.30.559.10">
    <property type="entry name" value="Chloramphenicol acetyltransferase-like domain"/>
    <property type="match status" value="2"/>
</dbReference>
<dbReference type="InterPro" id="IPR020845">
    <property type="entry name" value="AMP-binding_CS"/>
</dbReference>
<dbReference type="Gene3D" id="1.10.1200.10">
    <property type="entry name" value="ACP-like"/>
    <property type="match status" value="2"/>
</dbReference>
<reference evidence="5 6" key="1">
    <citation type="submission" date="2024-06" db="EMBL/GenBank/DDBJ databases">
        <title>The Natural Products Discovery Center: Release of the First 8490 Sequenced Strains for Exploring Actinobacteria Biosynthetic Diversity.</title>
        <authorList>
            <person name="Kalkreuter E."/>
            <person name="Kautsar S.A."/>
            <person name="Yang D."/>
            <person name="Bader C.D."/>
            <person name="Teijaro C.N."/>
            <person name="Fluegel L."/>
            <person name="Davis C.M."/>
            <person name="Simpson J.R."/>
            <person name="Lauterbach L."/>
            <person name="Steele A.D."/>
            <person name="Gui C."/>
            <person name="Meng S."/>
            <person name="Li G."/>
            <person name="Viehrig K."/>
            <person name="Ye F."/>
            <person name="Su P."/>
            <person name="Kiefer A.F."/>
            <person name="Nichols A."/>
            <person name="Cepeda A.J."/>
            <person name="Yan W."/>
            <person name="Fan B."/>
            <person name="Jiang Y."/>
            <person name="Adhikari A."/>
            <person name="Zheng C.-J."/>
            <person name="Schuster L."/>
            <person name="Cowan T.M."/>
            <person name="Smanski M.J."/>
            <person name="Chevrette M.G."/>
            <person name="De Carvalho L.P.S."/>
            <person name="Shen B."/>
        </authorList>
    </citation>
    <scope>NUCLEOTIDE SEQUENCE [LARGE SCALE GENOMIC DNA]</scope>
    <source>
        <strain evidence="5 6">NPDC001694</strain>
    </source>
</reference>
<feature type="domain" description="Carrier" evidence="4">
    <location>
        <begin position="2018"/>
        <end position="2093"/>
    </location>
</feature>
<dbReference type="SUPFAM" id="SSF52777">
    <property type="entry name" value="CoA-dependent acyltransferases"/>
    <property type="match status" value="4"/>
</dbReference>
<protein>
    <submittedName>
        <fullName evidence="5">Amino acid adenylation domain-containing protein</fullName>
    </submittedName>
</protein>
<evidence type="ECO:0000259" key="4">
    <source>
        <dbReference type="PROSITE" id="PS50075"/>
    </source>
</evidence>
<dbReference type="SUPFAM" id="SSF47336">
    <property type="entry name" value="ACP-like"/>
    <property type="match status" value="2"/>
</dbReference>
<keyword evidence="3" id="KW-0597">Phosphoprotein</keyword>
<dbReference type="InterPro" id="IPR010071">
    <property type="entry name" value="AA_adenyl_dom"/>
</dbReference>
<dbReference type="InterPro" id="IPR020806">
    <property type="entry name" value="PKS_PP-bd"/>
</dbReference>
<dbReference type="Gene3D" id="3.40.50.980">
    <property type="match status" value="2"/>
</dbReference>
<dbReference type="Gene3D" id="2.30.38.10">
    <property type="entry name" value="Luciferase, Domain 3"/>
    <property type="match status" value="1"/>
</dbReference>
<dbReference type="CDD" id="cd17646">
    <property type="entry name" value="A_NRPS_AB3403-like"/>
    <property type="match status" value="1"/>
</dbReference>
<dbReference type="CDD" id="cd05930">
    <property type="entry name" value="A_NRPS"/>
    <property type="match status" value="1"/>
</dbReference>
<evidence type="ECO:0000256" key="2">
    <source>
        <dbReference type="ARBA" id="ARBA00022450"/>
    </source>
</evidence>
<dbReference type="PROSITE" id="PS50075">
    <property type="entry name" value="CARRIER"/>
    <property type="match status" value="2"/>
</dbReference>
<dbReference type="CDD" id="cd19531">
    <property type="entry name" value="LCL_NRPS-like"/>
    <property type="match status" value="1"/>
</dbReference>
<dbReference type="Pfam" id="PF00501">
    <property type="entry name" value="AMP-binding"/>
    <property type="match status" value="2"/>
</dbReference>
<dbReference type="EMBL" id="JBEOZM010000004">
    <property type="protein sequence ID" value="MER6268145.1"/>
    <property type="molecule type" value="Genomic_DNA"/>
</dbReference>
<evidence type="ECO:0000256" key="3">
    <source>
        <dbReference type="ARBA" id="ARBA00022553"/>
    </source>
</evidence>
<dbReference type="InterPro" id="IPR036736">
    <property type="entry name" value="ACP-like_sf"/>
</dbReference>
<dbReference type="PANTHER" id="PTHR45527:SF1">
    <property type="entry name" value="FATTY ACID SYNTHASE"/>
    <property type="match status" value="1"/>
</dbReference>
<dbReference type="Pfam" id="PF00550">
    <property type="entry name" value="PP-binding"/>
    <property type="match status" value="2"/>
</dbReference>
<evidence type="ECO:0000313" key="6">
    <source>
        <dbReference type="Proteomes" id="UP001490365"/>
    </source>
</evidence>
<dbReference type="Proteomes" id="UP001490365">
    <property type="component" value="Unassembled WGS sequence"/>
</dbReference>
<dbReference type="InterPro" id="IPR009081">
    <property type="entry name" value="PP-bd_ACP"/>
</dbReference>
<dbReference type="InterPro" id="IPR001242">
    <property type="entry name" value="Condensation_dom"/>
</dbReference>
<dbReference type="PANTHER" id="PTHR45527">
    <property type="entry name" value="NONRIBOSOMAL PEPTIDE SYNTHETASE"/>
    <property type="match status" value="1"/>
</dbReference>
<dbReference type="Pfam" id="PF13193">
    <property type="entry name" value="AMP-binding_C"/>
    <property type="match status" value="2"/>
</dbReference>
<dbReference type="Gene3D" id="3.30.300.30">
    <property type="match status" value="2"/>
</dbReference>
<keyword evidence="2" id="KW-0596">Phosphopantetheine</keyword>
<dbReference type="InterPro" id="IPR023213">
    <property type="entry name" value="CAT-like_dom_sf"/>
</dbReference>
<dbReference type="InterPro" id="IPR025110">
    <property type="entry name" value="AMP-bd_C"/>
</dbReference>
<dbReference type="NCBIfam" id="TIGR01733">
    <property type="entry name" value="AA-adenyl-dom"/>
    <property type="match status" value="2"/>
</dbReference>
<name>A0ABV1TE17_9ACTN</name>
<dbReference type="SMART" id="SM00823">
    <property type="entry name" value="PKS_PP"/>
    <property type="match status" value="2"/>
</dbReference>
<dbReference type="PROSITE" id="PS00012">
    <property type="entry name" value="PHOSPHOPANTETHEINE"/>
    <property type="match status" value="2"/>
</dbReference>